<evidence type="ECO:0000259" key="6">
    <source>
        <dbReference type="PROSITE" id="PS50112"/>
    </source>
</evidence>
<evidence type="ECO:0000256" key="3">
    <source>
        <dbReference type="ARBA" id="ARBA00022840"/>
    </source>
</evidence>
<dbReference type="SUPFAM" id="SSF46689">
    <property type="entry name" value="Homeodomain-like"/>
    <property type="match status" value="1"/>
</dbReference>
<dbReference type="Pfam" id="PF18024">
    <property type="entry name" value="HTH_50"/>
    <property type="match status" value="1"/>
</dbReference>
<dbReference type="NCBIfam" id="TIGR04381">
    <property type="entry name" value="HTH_TypR"/>
    <property type="match status" value="1"/>
</dbReference>
<evidence type="ECO:0000256" key="2">
    <source>
        <dbReference type="ARBA" id="ARBA00022797"/>
    </source>
</evidence>
<dbReference type="Pfam" id="PF25601">
    <property type="entry name" value="AAA_lid_14"/>
    <property type="match status" value="1"/>
</dbReference>
<dbReference type="SUPFAM" id="SSF55785">
    <property type="entry name" value="PYP-like sensor domain (PAS domain)"/>
    <property type="match status" value="1"/>
</dbReference>
<evidence type="ECO:0000256" key="4">
    <source>
        <dbReference type="ARBA" id="ARBA00029500"/>
    </source>
</evidence>
<keyword evidence="3" id="KW-0067">ATP-binding</keyword>
<evidence type="ECO:0000259" key="7">
    <source>
        <dbReference type="PROSITE" id="PS50113"/>
    </source>
</evidence>
<feature type="domain" description="Sigma-54 factor interaction" evidence="5">
    <location>
        <begin position="146"/>
        <end position="375"/>
    </location>
</feature>
<evidence type="ECO:0000313" key="9">
    <source>
        <dbReference type="Proteomes" id="UP001524502"/>
    </source>
</evidence>
<dbReference type="Gene3D" id="1.10.8.60">
    <property type="match status" value="1"/>
</dbReference>
<dbReference type="Pfam" id="PF13426">
    <property type="entry name" value="PAS_9"/>
    <property type="match status" value="1"/>
</dbReference>
<proteinExistence type="predicted"/>
<keyword evidence="9" id="KW-1185">Reference proteome</keyword>
<keyword evidence="2" id="KW-0058">Aromatic hydrocarbons catabolism</keyword>
<feature type="domain" description="PAC" evidence="7">
    <location>
        <begin position="69"/>
        <end position="121"/>
    </location>
</feature>
<organism evidence="8 9">
    <name type="scientific">Anaerovorax odorimutans</name>
    <dbReference type="NCBI Taxonomy" id="109327"/>
    <lineage>
        <taxon>Bacteria</taxon>
        <taxon>Bacillati</taxon>
        <taxon>Bacillota</taxon>
        <taxon>Clostridia</taxon>
        <taxon>Peptostreptococcales</taxon>
        <taxon>Anaerovoracaceae</taxon>
        <taxon>Anaerovorax</taxon>
    </lineage>
</organism>
<dbReference type="InterPro" id="IPR025943">
    <property type="entry name" value="Sigma_54_int_dom_ATP-bd_2"/>
</dbReference>
<dbReference type="Proteomes" id="UP001524502">
    <property type="component" value="Unassembled WGS sequence"/>
</dbReference>
<dbReference type="PROSITE" id="PS50113">
    <property type="entry name" value="PAC"/>
    <property type="match status" value="1"/>
</dbReference>
<dbReference type="PROSITE" id="PS50112">
    <property type="entry name" value="PAS"/>
    <property type="match status" value="1"/>
</dbReference>
<dbReference type="SUPFAM" id="SSF52540">
    <property type="entry name" value="P-loop containing nucleoside triphosphate hydrolases"/>
    <property type="match status" value="1"/>
</dbReference>
<sequence>MDRIMDAFFKSLNCQGLLITDSKGVVIQVEDKSMDFYGVDARELIGRSVYDMEKEGLFRPSAAATVLQSGREVNLIQKVKSGIEIIVTAFPVTDEQGKIAKVVTFSRDISEYARFRDMYEDFMKKIDQYNHTMDELAYKTAIIEDFHTDNRDFQQTLETMQSVAKYDVNILLQGETGVGKTLLAKKIHNLSEKKEGRFVEINCGAMPENLIESELFGYEKGAFTGADSRGKEGLIEAAAGGTLFLDEVSEMPLSSQVKLLKVIQDREFRRIGGTGVIRADCRFISATNKDLAEAVRQGTFRQDLMYRLNTVAFNVPPLRERKEDILYLSKSLLDAANKKYGLERIFDTAVLNLFLKYSWPGNTRELENVINRMAITSQGNVITKTVLPENILTETELYSETAVRHDQEVTDLAEAMEQYEGRIIRSVYEREGSSIKVARALNISQTTAARKIRKYVQG</sequence>
<dbReference type="InterPro" id="IPR000700">
    <property type="entry name" value="PAS-assoc_C"/>
</dbReference>
<gene>
    <name evidence="8" type="ORF">NE619_13405</name>
</gene>
<dbReference type="SMART" id="SM00382">
    <property type="entry name" value="AAA"/>
    <property type="match status" value="1"/>
</dbReference>
<dbReference type="InterPro" id="IPR003593">
    <property type="entry name" value="AAA+_ATPase"/>
</dbReference>
<reference evidence="8 9" key="1">
    <citation type="submission" date="2022-06" db="EMBL/GenBank/DDBJ databases">
        <title>Isolation of gut microbiota from human fecal samples.</title>
        <authorList>
            <person name="Pamer E.G."/>
            <person name="Barat B."/>
            <person name="Waligurski E."/>
            <person name="Medina S."/>
            <person name="Paddock L."/>
            <person name="Mostad J."/>
        </authorList>
    </citation>
    <scope>NUCLEOTIDE SEQUENCE [LARGE SCALE GENOMIC DNA]</scope>
    <source>
        <strain evidence="8 9">SL.3.17</strain>
    </source>
</reference>
<dbReference type="InterPro" id="IPR058031">
    <property type="entry name" value="AAA_lid_NorR"/>
</dbReference>
<keyword evidence="1" id="KW-0547">Nucleotide-binding</keyword>
<dbReference type="InterPro" id="IPR027417">
    <property type="entry name" value="P-loop_NTPase"/>
</dbReference>
<feature type="domain" description="PAS" evidence="6">
    <location>
        <begin position="17"/>
        <end position="52"/>
    </location>
</feature>
<dbReference type="Gene3D" id="3.30.450.20">
    <property type="entry name" value="PAS domain"/>
    <property type="match status" value="1"/>
</dbReference>
<dbReference type="Pfam" id="PF00158">
    <property type="entry name" value="Sigma54_activat"/>
    <property type="match status" value="1"/>
</dbReference>
<dbReference type="InterPro" id="IPR035965">
    <property type="entry name" value="PAS-like_dom_sf"/>
</dbReference>
<dbReference type="Gene3D" id="1.10.10.60">
    <property type="entry name" value="Homeodomain-like"/>
    <property type="match status" value="1"/>
</dbReference>
<protein>
    <recommendedName>
        <fullName evidence="4">HTH-type transcriptional regulatory protein TyrR</fullName>
    </recommendedName>
</protein>
<dbReference type="EMBL" id="JANFXK010000015">
    <property type="protein sequence ID" value="MCQ4637725.1"/>
    <property type="molecule type" value="Genomic_DNA"/>
</dbReference>
<evidence type="ECO:0000259" key="5">
    <source>
        <dbReference type="PROSITE" id="PS50045"/>
    </source>
</evidence>
<dbReference type="CDD" id="cd00130">
    <property type="entry name" value="PAS"/>
    <property type="match status" value="1"/>
</dbReference>
<name>A0ABT1RRA2_9FIRM</name>
<accession>A0ABT1RRA2</accession>
<dbReference type="RefSeq" id="WP_256132904.1">
    <property type="nucleotide sequence ID" value="NZ_JANFXK010000015.1"/>
</dbReference>
<dbReference type="InterPro" id="IPR002078">
    <property type="entry name" value="Sigma_54_int"/>
</dbReference>
<dbReference type="CDD" id="cd00009">
    <property type="entry name" value="AAA"/>
    <property type="match status" value="1"/>
</dbReference>
<dbReference type="InterPro" id="IPR009057">
    <property type="entry name" value="Homeodomain-like_sf"/>
</dbReference>
<dbReference type="PROSITE" id="PS00675">
    <property type="entry name" value="SIGMA54_INTERACT_1"/>
    <property type="match status" value="1"/>
</dbReference>
<dbReference type="InterPro" id="IPR025662">
    <property type="entry name" value="Sigma_54_int_dom_ATP-bd_1"/>
</dbReference>
<dbReference type="Gene3D" id="3.40.50.300">
    <property type="entry name" value="P-loop containing nucleotide triphosphate hydrolases"/>
    <property type="match status" value="1"/>
</dbReference>
<evidence type="ECO:0000313" key="8">
    <source>
        <dbReference type="EMBL" id="MCQ4637725.1"/>
    </source>
</evidence>
<dbReference type="InterPro" id="IPR030828">
    <property type="entry name" value="HTH_TyrR"/>
</dbReference>
<dbReference type="PROSITE" id="PS50045">
    <property type="entry name" value="SIGMA54_INTERACT_4"/>
    <property type="match status" value="1"/>
</dbReference>
<comment type="caution">
    <text evidence="8">The sequence shown here is derived from an EMBL/GenBank/DDBJ whole genome shotgun (WGS) entry which is preliminary data.</text>
</comment>
<evidence type="ECO:0000256" key="1">
    <source>
        <dbReference type="ARBA" id="ARBA00022741"/>
    </source>
</evidence>
<dbReference type="PROSITE" id="PS00676">
    <property type="entry name" value="SIGMA54_INTERACT_2"/>
    <property type="match status" value="1"/>
</dbReference>
<dbReference type="PANTHER" id="PTHR32071">
    <property type="entry name" value="TRANSCRIPTIONAL REGULATORY PROTEIN"/>
    <property type="match status" value="1"/>
</dbReference>
<dbReference type="PANTHER" id="PTHR32071:SF57">
    <property type="entry name" value="C4-DICARBOXYLATE TRANSPORT TRANSCRIPTIONAL REGULATORY PROTEIN DCTD"/>
    <property type="match status" value="1"/>
</dbReference>
<dbReference type="InterPro" id="IPR000014">
    <property type="entry name" value="PAS"/>
</dbReference>